<keyword evidence="1" id="KW-0472">Membrane</keyword>
<keyword evidence="1" id="KW-0812">Transmembrane</keyword>
<proteinExistence type="predicted"/>
<dbReference type="Proteomes" id="UP001178662">
    <property type="component" value="Chromosome"/>
</dbReference>
<organism evidence="2 3">
    <name type="scientific">Candidatus Cohnella colombiensis</name>
    <dbReference type="NCBI Taxonomy" id="3121368"/>
    <lineage>
        <taxon>Bacteria</taxon>
        <taxon>Bacillati</taxon>
        <taxon>Bacillota</taxon>
        <taxon>Bacilli</taxon>
        <taxon>Bacillales</taxon>
        <taxon>Paenibacillaceae</taxon>
        <taxon>Cohnella</taxon>
    </lineage>
</organism>
<evidence type="ECO:0000313" key="3">
    <source>
        <dbReference type="Proteomes" id="UP001178662"/>
    </source>
</evidence>
<name>A0AA95EZL5_9BACL</name>
<keyword evidence="1" id="KW-1133">Transmembrane helix</keyword>
<evidence type="ECO:0000313" key="2">
    <source>
        <dbReference type="EMBL" id="WEK55904.1"/>
    </source>
</evidence>
<accession>A0AA95EZL5</accession>
<feature type="transmembrane region" description="Helical" evidence="1">
    <location>
        <begin position="66"/>
        <end position="86"/>
    </location>
</feature>
<feature type="transmembrane region" description="Helical" evidence="1">
    <location>
        <begin position="98"/>
        <end position="121"/>
    </location>
</feature>
<gene>
    <name evidence="2" type="ORF">P0Y55_07620</name>
</gene>
<dbReference type="AlphaFoldDB" id="A0AA95EZL5"/>
<protein>
    <submittedName>
        <fullName evidence="2">Uncharacterized protein</fullName>
    </submittedName>
</protein>
<dbReference type="EMBL" id="CP119317">
    <property type="protein sequence ID" value="WEK55904.1"/>
    <property type="molecule type" value="Genomic_DNA"/>
</dbReference>
<reference evidence="2" key="1">
    <citation type="submission" date="2023-03" db="EMBL/GenBank/DDBJ databases">
        <title>Andean soil-derived lignocellulolytic bacterial consortium as a source of novel taxa and putative plastic-active enzymes.</title>
        <authorList>
            <person name="Diaz-Garcia L."/>
            <person name="Chuvochina M."/>
            <person name="Feuerriegel G."/>
            <person name="Bunk B."/>
            <person name="Sproer C."/>
            <person name="Streit W.R."/>
            <person name="Rodriguez L.M."/>
            <person name="Overmann J."/>
            <person name="Jimenez D.J."/>
        </authorList>
    </citation>
    <scope>NUCLEOTIDE SEQUENCE</scope>
    <source>
        <strain evidence="2">MAG 2441</strain>
    </source>
</reference>
<sequence>MSQNQKAIHTKARQMVGQPVYVELMDGSYYIGYISQVDKREFVLTGTKGKGNMKRRQTTRVKKAKVSGLLPGLFSMLGNGGALSAMSSASPFAGNPAAAASGNASGFMGGLGGFGGMFDMVRRSWPMIRMGYGVVRQIMPLFGGLK</sequence>
<keyword evidence="3" id="KW-1185">Reference proteome</keyword>
<evidence type="ECO:0000256" key="1">
    <source>
        <dbReference type="SAM" id="Phobius"/>
    </source>
</evidence>